<dbReference type="Proteomes" id="UP000486534">
    <property type="component" value="Unassembled WGS sequence"/>
</dbReference>
<dbReference type="AlphaFoldDB" id="A0A7X1PLD1"/>
<accession>A0A7X1PLD1</accession>
<sequence>MATKYDIHGRVNDEGDRVIGLDLEIVPGKSIGGICLGDNADDIVWNILDEFDVQAFDFDNFGMKYTCYRIDGGAISFSANEAGNIVSLCCKPPYTGRFDKRFYPGITAGEIKARSKRQELVGGYLVLDRNYLVYYAMPDEIDDFDRFSDLDDDVVFNELYVGNLA</sequence>
<reference evidence="1 2" key="1">
    <citation type="submission" date="2019-10" db="EMBL/GenBank/DDBJ databases">
        <title>Pseudomonas dajingensis sp. nov., isolated from the profound head ulcers of farmed Murray cod (Maccullochella peelii peelii).</title>
        <authorList>
            <person name="Liu Y."/>
        </authorList>
    </citation>
    <scope>NUCLEOTIDE SEQUENCE [LARGE SCALE GENOMIC DNA]</scope>
    <source>
        <strain evidence="1 2">MC042</strain>
    </source>
</reference>
<evidence type="ECO:0000313" key="2">
    <source>
        <dbReference type="Proteomes" id="UP000486534"/>
    </source>
</evidence>
<gene>
    <name evidence="1" type="ORF">GDH07_13340</name>
</gene>
<organism evidence="1 2">
    <name type="scientific">Pseudomonas piscis</name>
    <dbReference type="NCBI Taxonomy" id="2614538"/>
    <lineage>
        <taxon>Bacteria</taxon>
        <taxon>Pseudomonadati</taxon>
        <taxon>Pseudomonadota</taxon>
        <taxon>Gammaproteobacteria</taxon>
        <taxon>Pseudomonadales</taxon>
        <taxon>Pseudomonadaceae</taxon>
        <taxon>Pseudomonas</taxon>
    </lineage>
</organism>
<comment type="caution">
    <text evidence="1">The sequence shown here is derived from an EMBL/GenBank/DDBJ whole genome shotgun (WGS) entry which is preliminary data.</text>
</comment>
<evidence type="ECO:0000313" key="1">
    <source>
        <dbReference type="EMBL" id="MQA54294.1"/>
    </source>
</evidence>
<dbReference type="EMBL" id="WHUV01000002">
    <property type="protein sequence ID" value="MQA54294.1"/>
    <property type="molecule type" value="Genomic_DNA"/>
</dbReference>
<protein>
    <submittedName>
        <fullName evidence="1">Uncharacterized protein</fullName>
    </submittedName>
</protein>
<proteinExistence type="predicted"/>
<name>A0A7X1PLD1_9PSED</name>
<dbReference type="RefSeq" id="WP_152897837.1">
    <property type="nucleotide sequence ID" value="NZ_WHUV01000002.1"/>
</dbReference>